<proteinExistence type="predicted"/>
<comment type="caution">
    <text evidence="1">The sequence shown here is derived from an EMBL/GenBank/DDBJ whole genome shotgun (WGS) entry which is preliminary data.</text>
</comment>
<keyword evidence="2" id="KW-1185">Reference proteome</keyword>
<dbReference type="RefSeq" id="WP_153449361.1">
    <property type="nucleotide sequence ID" value="NZ_WEGJ01000001.1"/>
</dbReference>
<evidence type="ECO:0000313" key="2">
    <source>
        <dbReference type="Proteomes" id="UP000466345"/>
    </source>
</evidence>
<evidence type="ECO:0000313" key="1">
    <source>
        <dbReference type="EMBL" id="MQY09965.1"/>
    </source>
</evidence>
<organism evidence="1 2">
    <name type="scientific">Streptomyces smaragdinus</name>
    <dbReference type="NCBI Taxonomy" id="2585196"/>
    <lineage>
        <taxon>Bacteria</taxon>
        <taxon>Bacillati</taxon>
        <taxon>Actinomycetota</taxon>
        <taxon>Actinomycetes</taxon>
        <taxon>Kitasatosporales</taxon>
        <taxon>Streptomycetaceae</taxon>
        <taxon>Streptomyces</taxon>
    </lineage>
</organism>
<accession>A0A7K0C927</accession>
<name>A0A7K0C927_9ACTN</name>
<dbReference type="Proteomes" id="UP000466345">
    <property type="component" value="Unassembled WGS sequence"/>
</dbReference>
<gene>
    <name evidence="1" type="ORF">SRB5_00690</name>
</gene>
<reference evidence="1 2" key="1">
    <citation type="submission" date="2019-10" db="EMBL/GenBank/DDBJ databases">
        <title>Streptomyces smaragdinus sp. nov. and Streptomyces fabii sp. nov., isolated from the gut of fungus growing-termite Macrotermes natalensis.</title>
        <authorList>
            <person name="Schwitalla J."/>
            <person name="Benndorf R."/>
            <person name="Martin K."/>
            <person name="De Beer W."/>
            <person name="Kaster A.-K."/>
            <person name="Vollmers J."/>
            <person name="Poulsen M."/>
            <person name="Beemelmanns C."/>
        </authorList>
    </citation>
    <scope>NUCLEOTIDE SEQUENCE [LARGE SCALE GENOMIC DNA]</scope>
    <source>
        <strain evidence="1 2">RB5</strain>
    </source>
</reference>
<protein>
    <submittedName>
        <fullName evidence="1">Uncharacterized protein</fullName>
    </submittedName>
</protein>
<sequence length="61" mass="5894">MGSGVVLGVVATVFGHAVHADVADYRAGLAAAVLATAACLTGLRRGTATNQASQAPGTLDA</sequence>
<dbReference type="EMBL" id="WEGJ01000001">
    <property type="protein sequence ID" value="MQY09965.1"/>
    <property type="molecule type" value="Genomic_DNA"/>
</dbReference>
<dbReference type="AlphaFoldDB" id="A0A7K0C927"/>